<evidence type="ECO:0000256" key="1">
    <source>
        <dbReference type="SAM" id="Phobius"/>
    </source>
</evidence>
<accession>A0AAE0WBE5</accession>
<dbReference type="EMBL" id="JAEAOA010000629">
    <property type="protein sequence ID" value="KAK3607994.1"/>
    <property type="molecule type" value="Genomic_DNA"/>
</dbReference>
<reference evidence="2" key="2">
    <citation type="journal article" date="2021" name="Genome Biol. Evol.">
        <title>Developing a high-quality reference genome for a parasitic bivalve with doubly uniparental inheritance (Bivalvia: Unionida).</title>
        <authorList>
            <person name="Smith C.H."/>
        </authorList>
    </citation>
    <scope>NUCLEOTIDE SEQUENCE</scope>
    <source>
        <strain evidence="2">CHS0354</strain>
        <tissue evidence="2">Mantle</tissue>
    </source>
</reference>
<sequence length="197" mass="22247">MANFNVSFYKPGITGFILIICIIYIANASGDTGINDNAVNSSQHTIYCNGIWCVMNEEYCNKTYKKCLRCQYMKPDCTPHLDCLQYCIDKGIEQAILEKPDTATEENSTPAWALYLFIVFLLLFLLSCVVHIVVGVVLFLRRRKEANGDLRAKETVPLNTVDENDDNEGIESVAIEIKPTPPIQVTQHDETNYKTPQ</sequence>
<proteinExistence type="predicted"/>
<keyword evidence="3" id="KW-1185">Reference proteome</keyword>
<keyword evidence="1" id="KW-0812">Transmembrane</keyword>
<keyword evidence="1" id="KW-1133">Transmembrane helix</keyword>
<dbReference type="Proteomes" id="UP001195483">
    <property type="component" value="Unassembled WGS sequence"/>
</dbReference>
<dbReference type="AlphaFoldDB" id="A0AAE0WBE5"/>
<reference evidence="2" key="3">
    <citation type="submission" date="2023-05" db="EMBL/GenBank/DDBJ databases">
        <authorList>
            <person name="Smith C.H."/>
        </authorList>
    </citation>
    <scope>NUCLEOTIDE SEQUENCE</scope>
    <source>
        <strain evidence="2">CHS0354</strain>
        <tissue evidence="2">Mantle</tissue>
    </source>
</reference>
<feature type="transmembrane region" description="Helical" evidence="1">
    <location>
        <begin position="112"/>
        <end position="140"/>
    </location>
</feature>
<evidence type="ECO:0000313" key="2">
    <source>
        <dbReference type="EMBL" id="KAK3607994.1"/>
    </source>
</evidence>
<reference evidence="2" key="1">
    <citation type="journal article" date="2021" name="Genome Biol. Evol.">
        <title>A High-Quality Reference Genome for a Parasitic Bivalve with Doubly Uniparental Inheritance (Bivalvia: Unionida).</title>
        <authorList>
            <person name="Smith C.H."/>
        </authorList>
    </citation>
    <scope>NUCLEOTIDE SEQUENCE</scope>
    <source>
        <strain evidence="2">CHS0354</strain>
    </source>
</reference>
<feature type="transmembrane region" description="Helical" evidence="1">
    <location>
        <begin position="7"/>
        <end position="26"/>
    </location>
</feature>
<keyword evidence="1" id="KW-0472">Membrane</keyword>
<name>A0AAE0WBE5_9BIVA</name>
<protein>
    <submittedName>
        <fullName evidence="2">Uncharacterized protein</fullName>
    </submittedName>
</protein>
<gene>
    <name evidence="2" type="ORF">CHS0354_009929</name>
</gene>
<comment type="caution">
    <text evidence="2">The sequence shown here is derived from an EMBL/GenBank/DDBJ whole genome shotgun (WGS) entry which is preliminary data.</text>
</comment>
<organism evidence="2 3">
    <name type="scientific">Potamilus streckersoni</name>
    <dbReference type="NCBI Taxonomy" id="2493646"/>
    <lineage>
        <taxon>Eukaryota</taxon>
        <taxon>Metazoa</taxon>
        <taxon>Spiralia</taxon>
        <taxon>Lophotrochozoa</taxon>
        <taxon>Mollusca</taxon>
        <taxon>Bivalvia</taxon>
        <taxon>Autobranchia</taxon>
        <taxon>Heteroconchia</taxon>
        <taxon>Palaeoheterodonta</taxon>
        <taxon>Unionida</taxon>
        <taxon>Unionoidea</taxon>
        <taxon>Unionidae</taxon>
        <taxon>Ambleminae</taxon>
        <taxon>Lampsilini</taxon>
        <taxon>Potamilus</taxon>
    </lineage>
</organism>
<evidence type="ECO:0000313" key="3">
    <source>
        <dbReference type="Proteomes" id="UP001195483"/>
    </source>
</evidence>